<dbReference type="WBParaSite" id="HNAJ_0000484301-mRNA-1">
    <property type="protein sequence ID" value="HNAJ_0000484301-mRNA-1"/>
    <property type="gene ID" value="HNAJ_0000484301"/>
</dbReference>
<gene>
    <name evidence="1" type="ORF">HNAJ_LOCUS4841</name>
</gene>
<dbReference type="Proteomes" id="UP000278807">
    <property type="component" value="Unassembled WGS sequence"/>
</dbReference>
<evidence type="ECO:0000313" key="3">
    <source>
        <dbReference type="WBParaSite" id="HNAJ_0000484301-mRNA-1"/>
    </source>
</evidence>
<sequence length="34" mass="4085">MLQLRLLELFDRLEQPTQVFDWIFGRLGKSFSTV</sequence>
<dbReference type="EMBL" id="UZAE01003716">
    <property type="protein sequence ID" value="VDO00701.1"/>
    <property type="molecule type" value="Genomic_DNA"/>
</dbReference>
<evidence type="ECO:0000313" key="1">
    <source>
        <dbReference type="EMBL" id="VDO00701.1"/>
    </source>
</evidence>
<evidence type="ECO:0000313" key="2">
    <source>
        <dbReference type="Proteomes" id="UP000278807"/>
    </source>
</evidence>
<reference evidence="3" key="1">
    <citation type="submission" date="2017-02" db="UniProtKB">
        <authorList>
            <consortium name="WormBaseParasite"/>
        </authorList>
    </citation>
    <scope>IDENTIFICATION</scope>
</reference>
<proteinExistence type="predicted"/>
<reference evidence="1 2" key="2">
    <citation type="submission" date="2018-11" db="EMBL/GenBank/DDBJ databases">
        <authorList>
            <consortium name="Pathogen Informatics"/>
        </authorList>
    </citation>
    <scope>NUCLEOTIDE SEQUENCE [LARGE SCALE GENOMIC DNA]</scope>
</reference>
<name>A0A0R3TCQ4_RODNA</name>
<organism evidence="3">
    <name type="scientific">Rodentolepis nana</name>
    <name type="common">Dwarf tapeworm</name>
    <name type="synonym">Hymenolepis nana</name>
    <dbReference type="NCBI Taxonomy" id="102285"/>
    <lineage>
        <taxon>Eukaryota</taxon>
        <taxon>Metazoa</taxon>
        <taxon>Spiralia</taxon>
        <taxon>Lophotrochozoa</taxon>
        <taxon>Platyhelminthes</taxon>
        <taxon>Cestoda</taxon>
        <taxon>Eucestoda</taxon>
        <taxon>Cyclophyllidea</taxon>
        <taxon>Hymenolepididae</taxon>
        <taxon>Rodentolepis</taxon>
    </lineage>
</organism>
<protein>
    <submittedName>
        <fullName evidence="3">IS4 family transposase</fullName>
    </submittedName>
</protein>
<keyword evidence="2" id="KW-1185">Reference proteome</keyword>
<accession>A0A0R3TCQ4</accession>
<dbReference type="AlphaFoldDB" id="A0A0R3TCQ4"/>